<organism evidence="2 3">
    <name type="scientific">Polyporus arcularius HHB13444</name>
    <dbReference type="NCBI Taxonomy" id="1314778"/>
    <lineage>
        <taxon>Eukaryota</taxon>
        <taxon>Fungi</taxon>
        <taxon>Dikarya</taxon>
        <taxon>Basidiomycota</taxon>
        <taxon>Agaricomycotina</taxon>
        <taxon>Agaricomycetes</taxon>
        <taxon>Polyporales</taxon>
        <taxon>Polyporaceae</taxon>
        <taxon>Polyporus</taxon>
    </lineage>
</organism>
<protein>
    <submittedName>
        <fullName evidence="2">Uncharacterized protein</fullName>
    </submittedName>
</protein>
<sequence length="179" mass="19666">MYVEHGVQEAATESAGSRGWRALTSRVADASLAVCPSLCPRPSASLCLCARWPRSLRSSTACLYCFGPRRSRVLSSRAQSPALASALIRLDTLRRPGPIRTAWRALTDARGINRMLCSKILGTDERHARLQPNPSCTYLCTSMNASWSMRPRPRRAAQPQETSATWTPVSNVPHRTSAT</sequence>
<dbReference type="InParanoid" id="A0A5C3P1P3"/>
<proteinExistence type="predicted"/>
<reference evidence="2 3" key="1">
    <citation type="journal article" date="2019" name="Nat. Ecol. Evol.">
        <title>Megaphylogeny resolves global patterns of mushroom evolution.</title>
        <authorList>
            <person name="Varga T."/>
            <person name="Krizsan K."/>
            <person name="Foldi C."/>
            <person name="Dima B."/>
            <person name="Sanchez-Garcia M."/>
            <person name="Sanchez-Ramirez S."/>
            <person name="Szollosi G.J."/>
            <person name="Szarkandi J.G."/>
            <person name="Papp V."/>
            <person name="Albert L."/>
            <person name="Andreopoulos W."/>
            <person name="Angelini C."/>
            <person name="Antonin V."/>
            <person name="Barry K.W."/>
            <person name="Bougher N.L."/>
            <person name="Buchanan P."/>
            <person name="Buyck B."/>
            <person name="Bense V."/>
            <person name="Catcheside P."/>
            <person name="Chovatia M."/>
            <person name="Cooper J."/>
            <person name="Damon W."/>
            <person name="Desjardin D."/>
            <person name="Finy P."/>
            <person name="Geml J."/>
            <person name="Haridas S."/>
            <person name="Hughes K."/>
            <person name="Justo A."/>
            <person name="Karasinski D."/>
            <person name="Kautmanova I."/>
            <person name="Kiss B."/>
            <person name="Kocsube S."/>
            <person name="Kotiranta H."/>
            <person name="LaButti K.M."/>
            <person name="Lechner B.E."/>
            <person name="Liimatainen K."/>
            <person name="Lipzen A."/>
            <person name="Lukacs Z."/>
            <person name="Mihaltcheva S."/>
            <person name="Morgado L.N."/>
            <person name="Niskanen T."/>
            <person name="Noordeloos M.E."/>
            <person name="Ohm R.A."/>
            <person name="Ortiz-Santana B."/>
            <person name="Ovrebo C."/>
            <person name="Racz N."/>
            <person name="Riley R."/>
            <person name="Savchenko A."/>
            <person name="Shiryaev A."/>
            <person name="Soop K."/>
            <person name="Spirin V."/>
            <person name="Szebenyi C."/>
            <person name="Tomsovsky M."/>
            <person name="Tulloss R.E."/>
            <person name="Uehling J."/>
            <person name="Grigoriev I.V."/>
            <person name="Vagvolgyi C."/>
            <person name="Papp T."/>
            <person name="Martin F.M."/>
            <person name="Miettinen O."/>
            <person name="Hibbett D.S."/>
            <person name="Nagy L.G."/>
        </authorList>
    </citation>
    <scope>NUCLEOTIDE SEQUENCE [LARGE SCALE GENOMIC DNA]</scope>
    <source>
        <strain evidence="2 3">HHB13444</strain>
    </source>
</reference>
<name>A0A5C3P1P3_9APHY</name>
<evidence type="ECO:0000256" key="1">
    <source>
        <dbReference type="SAM" id="MobiDB-lite"/>
    </source>
</evidence>
<keyword evidence="3" id="KW-1185">Reference proteome</keyword>
<dbReference type="Proteomes" id="UP000308197">
    <property type="component" value="Unassembled WGS sequence"/>
</dbReference>
<feature type="compositionally biased region" description="Polar residues" evidence="1">
    <location>
        <begin position="161"/>
        <end position="179"/>
    </location>
</feature>
<evidence type="ECO:0000313" key="3">
    <source>
        <dbReference type="Proteomes" id="UP000308197"/>
    </source>
</evidence>
<feature type="region of interest" description="Disordered" evidence="1">
    <location>
        <begin position="149"/>
        <end position="179"/>
    </location>
</feature>
<dbReference type="EMBL" id="ML211973">
    <property type="protein sequence ID" value="TFK79643.1"/>
    <property type="molecule type" value="Genomic_DNA"/>
</dbReference>
<evidence type="ECO:0000313" key="2">
    <source>
        <dbReference type="EMBL" id="TFK79643.1"/>
    </source>
</evidence>
<dbReference type="AlphaFoldDB" id="A0A5C3P1P3"/>
<gene>
    <name evidence="2" type="ORF">K466DRAFT_592290</name>
</gene>
<accession>A0A5C3P1P3</accession>